<dbReference type="GO" id="GO:0032259">
    <property type="term" value="P:methylation"/>
    <property type="evidence" value="ECO:0007669"/>
    <property type="project" value="UniProtKB-KW"/>
</dbReference>
<gene>
    <name evidence="2" type="primary">FAMeT</name>
</gene>
<dbReference type="EMBL" id="HQ634704">
    <property type="protein sequence ID" value="ADV17352.1"/>
    <property type="molecule type" value="mRNA"/>
</dbReference>
<protein>
    <submittedName>
        <fullName evidence="3">Farnesoic acid O-methyltransferase</fullName>
    </submittedName>
    <submittedName>
        <fullName evidence="2">Farnesoic acid methyltransferase</fullName>
    </submittedName>
</protein>
<sequence length="292" mass="31299">MAVELQTPDKLEYNFYPVTSGSTQFKVKTPNDAHIALTTGPAETDPMYEIFIGGWGNTKSIIRKNRQKPDKVEVETPGILSGDEFRGFWIRWSAGSIACGKEGEAHPFMSWDDPEPFGIGYYGVCTGWGASGSWLLEAPQPGWSLPSAPSGGAATWVPARAGEVPPGAVPGGYDNEQLYVGRARHEGALIPGKVHPSHGVCYVAWGGQEHGKEEYEVLCGCEAAWVPAAQGQVPEGALPSGETEDGEPLFTGRAQHEGAMCVGKVQASHTVCYIPYGGQEIAYPEYEVLVAK</sequence>
<dbReference type="InterPro" id="IPR006616">
    <property type="entry name" value="DM9_repeat"/>
</dbReference>
<dbReference type="AlphaFoldDB" id="E7EAU4"/>
<feature type="domain" description="Farnesoic acid O-methyl transferase" evidence="1">
    <location>
        <begin position="10"/>
        <end position="139"/>
    </location>
</feature>
<evidence type="ECO:0000313" key="2">
    <source>
        <dbReference type="EMBL" id="ADV17352.1"/>
    </source>
</evidence>
<dbReference type="PANTHER" id="PTHR31649">
    <property type="entry name" value="AGAP009604-PA"/>
    <property type="match status" value="1"/>
</dbReference>
<keyword evidence="2" id="KW-0808">Transferase</keyword>
<dbReference type="GO" id="GO:0008168">
    <property type="term" value="F:methyltransferase activity"/>
    <property type="evidence" value="ECO:0007669"/>
    <property type="project" value="UniProtKB-KW"/>
</dbReference>
<dbReference type="OrthoDB" id="2142040at2759"/>
<keyword evidence="2" id="KW-0489">Methyltransferase</keyword>
<accession>E7EAU4</accession>
<dbReference type="PANTHER" id="PTHR31649:SF1">
    <property type="entry name" value="FARNESOIC ACID O-METHYL TRANSFERASE DOMAIN-CONTAINING PROTEIN"/>
    <property type="match status" value="1"/>
</dbReference>
<dbReference type="InterPro" id="IPR022041">
    <property type="entry name" value="Methyltransf_FA"/>
</dbReference>
<evidence type="ECO:0000259" key="1">
    <source>
        <dbReference type="Pfam" id="PF12248"/>
    </source>
</evidence>
<dbReference type="Pfam" id="PF12248">
    <property type="entry name" value="Methyltransf_FA"/>
    <property type="match status" value="1"/>
</dbReference>
<dbReference type="EMBL" id="HQ851391">
    <property type="protein sequence ID" value="AEV89769.1"/>
    <property type="molecule type" value="mRNA"/>
</dbReference>
<evidence type="ECO:0000313" key="3">
    <source>
        <dbReference type="EMBL" id="AEV89769.1"/>
    </source>
</evidence>
<reference evidence="3" key="2">
    <citation type="journal article" date="2012" name="Peptides">
        <title>In search for non-steroidogenic functions of the prothoracic glands of the desert locust, Schistocerca gregaria: A peptidomic and proteomic approach.</title>
        <authorList>
            <person name="Boerjan B."/>
            <person name="Vandingenen K."/>
            <person name="De Loof A."/>
            <person name="Schoofs L."/>
        </authorList>
    </citation>
    <scope>NUCLEOTIDE SEQUENCE</scope>
</reference>
<reference evidence="2" key="1">
    <citation type="journal article" date="2011" name="Insect Biochem. Mol. Biol.">
        <title>Final steps in juvenile hormone biosynthesis in the desert locust, Schistocerca gregaria.</title>
        <authorList>
            <person name="Marchal E."/>
            <person name="Zhang J."/>
            <person name="Badisco L."/>
            <person name="Verlinden H."/>
            <person name="Hult E.F."/>
            <person name="Van Wielendaele P."/>
            <person name="Yagi K.J."/>
            <person name="Tobe S.S."/>
            <person name="Vanden Broeck J."/>
        </authorList>
    </citation>
    <scope>NUCLEOTIDE SEQUENCE</scope>
</reference>
<organism evidence="2">
    <name type="scientific">Schistocerca gregaria</name>
    <name type="common">Desert locust</name>
    <name type="synonym">Gryllus gregarius</name>
    <dbReference type="NCBI Taxonomy" id="7010"/>
    <lineage>
        <taxon>Eukaryota</taxon>
        <taxon>Metazoa</taxon>
        <taxon>Ecdysozoa</taxon>
        <taxon>Arthropoda</taxon>
        <taxon>Hexapoda</taxon>
        <taxon>Insecta</taxon>
        <taxon>Pterygota</taxon>
        <taxon>Neoptera</taxon>
        <taxon>Polyneoptera</taxon>
        <taxon>Orthoptera</taxon>
        <taxon>Caelifera</taxon>
        <taxon>Acrididea</taxon>
        <taxon>Acridomorpha</taxon>
        <taxon>Acridoidea</taxon>
        <taxon>Acrididae</taxon>
        <taxon>Cyrtacanthacridinae</taxon>
        <taxon>Schistocerca</taxon>
    </lineage>
</organism>
<name>E7EAU4_SCHGR</name>
<dbReference type="Pfam" id="PF11901">
    <property type="entry name" value="DM9"/>
    <property type="match status" value="1"/>
</dbReference>
<proteinExistence type="evidence at transcript level"/>
<dbReference type="SMART" id="SM00696">
    <property type="entry name" value="DM9"/>
    <property type="match status" value="2"/>
</dbReference>